<evidence type="ECO:0000313" key="2">
    <source>
        <dbReference type="EMBL" id="NKY58797.1"/>
    </source>
</evidence>
<accession>A0A846YI89</accession>
<organism evidence="2 3">
    <name type="scientific">Nocardia flavorosea</name>
    <dbReference type="NCBI Taxonomy" id="53429"/>
    <lineage>
        <taxon>Bacteria</taxon>
        <taxon>Bacillati</taxon>
        <taxon>Actinomycetota</taxon>
        <taxon>Actinomycetes</taxon>
        <taxon>Mycobacteriales</taxon>
        <taxon>Nocardiaceae</taxon>
        <taxon>Nocardia</taxon>
    </lineage>
</organism>
<keyword evidence="1" id="KW-0812">Transmembrane</keyword>
<dbReference type="Proteomes" id="UP000570678">
    <property type="component" value="Unassembled WGS sequence"/>
</dbReference>
<keyword evidence="1" id="KW-0472">Membrane</keyword>
<keyword evidence="1" id="KW-1133">Transmembrane helix</keyword>
<proteinExistence type="predicted"/>
<evidence type="ECO:0000256" key="1">
    <source>
        <dbReference type="SAM" id="Phobius"/>
    </source>
</evidence>
<feature type="transmembrane region" description="Helical" evidence="1">
    <location>
        <begin position="123"/>
        <end position="144"/>
    </location>
</feature>
<dbReference type="RefSeq" id="WP_062979567.1">
    <property type="nucleotide sequence ID" value="NZ_JAAXOT010000012.1"/>
</dbReference>
<sequence length="150" mass="17180">MRETAPGTRRSAPWHLWIVAALFLLLNLGGVYDYVMALSENADYFRSQNYDSQQIRYFTDYPLLPAVFWTIAIWGALVAALLLLLRSRWVLPVAITALAGQIVLDILTFGFRDRWQILGPRLAMFDLVVLLLTTGFVIYCRTLASRQILR</sequence>
<evidence type="ECO:0000313" key="3">
    <source>
        <dbReference type="Proteomes" id="UP000570678"/>
    </source>
</evidence>
<dbReference type="AlphaFoldDB" id="A0A846YI89"/>
<gene>
    <name evidence="2" type="ORF">HGA15_22135</name>
</gene>
<feature type="transmembrane region" description="Helical" evidence="1">
    <location>
        <begin position="90"/>
        <end position="111"/>
    </location>
</feature>
<feature type="transmembrane region" description="Helical" evidence="1">
    <location>
        <begin position="66"/>
        <end position="85"/>
    </location>
</feature>
<keyword evidence="3" id="KW-1185">Reference proteome</keyword>
<reference evidence="2 3" key="1">
    <citation type="submission" date="2020-04" db="EMBL/GenBank/DDBJ databases">
        <title>MicrobeNet Type strains.</title>
        <authorList>
            <person name="Nicholson A.C."/>
        </authorList>
    </citation>
    <scope>NUCLEOTIDE SEQUENCE [LARGE SCALE GENOMIC DNA]</scope>
    <source>
        <strain evidence="2 3">JCM 3332</strain>
    </source>
</reference>
<name>A0A846YI89_9NOCA</name>
<dbReference type="EMBL" id="JAAXOT010000012">
    <property type="protein sequence ID" value="NKY58797.1"/>
    <property type="molecule type" value="Genomic_DNA"/>
</dbReference>
<protein>
    <submittedName>
        <fullName evidence="2">Uncharacterized protein</fullName>
    </submittedName>
</protein>
<comment type="caution">
    <text evidence="2">The sequence shown here is derived from an EMBL/GenBank/DDBJ whole genome shotgun (WGS) entry which is preliminary data.</text>
</comment>
<feature type="transmembrane region" description="Helical" evidence="1">
    <location>
        <begin position="12"/>
        <end position="32"/>
    </location>
</feature>